<dbReference type="InterPro" id="IPR011701">
    <property type="entry name" value="MFS"/>
</dbReference>
<dbReference type="CDD" id="cd17321">
    <property type="entry name" value="MFS_MMR_MDR_like"/>
    <property type="match status" value="1"/>
</dbReference>
<dbReference type="PANTHER" id="PTHR42718">
    <property type="entry name" value="MAJOR FACILITATOR SUPERFAMILY MULTIDRUG TRANSPORTER MFSC"/>
    <property type="match status" value="1"/>
</dbReference>
<feature type="transmembrane region" description="Helical" evidence="7">
    <location>
        <begin position="90"/>
        <end position="108"/>
    </location>
</feature>
<comment type="subcellular location">
    <subcellularLocation>
        <location evidence="1">Cell membrane</location>
        <topology evidence="1">Multi-pass membrane protein</topology>
    </subcellularLocation>
</comment>
<comment type="caution">
    <text evidence="9">The sequence shown here is derived from an EMBL/GenBank/DDBJ whole genome shotgun (WGS) entry which is preliminary data.</text>
</comment>
<feature type="transmembrane region" description="Helical" evidence="7">
    <location>
        <begin position="379"/>
        <end position="403"/>
    </location>
</feature>
<dbReference type="InterPro" id="IPR020846">
    <property type="entry name" value="MFS_dom"/>
</dbReference>
<evidence type="ECO:0000256" key="1">
    <source>
        <dbReference type="ARBA" id="ARBA00004651"/>
    </source>
</evidence>
<evidence type="ECO:0000256" key="2">
    <source>
        <dbReference type="ARBA" id="ARBA00022448"/>
    </source>
</evidence>
<keyword evidence="6 7" id="KW-0472">Membrane</keyword>
<feature type="domain" description="Major facilitator superfamily (MFS) profile" evidence="8">
    <location>
        <begin position="24"/>
        <end position="468"/>
    </location>
</feature>
<protein>
    <submittedName>
        <fullName evidence="9">MFS transporter</fullName>
    </submittedName>
</protein>
<feature type="transmembrane region" description="Helical" evidence="7">
    <location>
        <begin position="183"/>
        <end position="201"/>
    </location>
</feature>
<feature type="transmembrane region" description="Helical" evidence="7">
    <location>
        <begin position="348"/>
        <end position="367"/>
    </location>
</feature>
<keyword evidence="5 7" id="KW-1133">Transmembrane helix</keyword>
<dbReference type="InterPro" id="IPR036259">
    <property type="entry name" value="MFS_trans_sf"/>
</dbReference>
<dbReference type="Pfam" id="PF07690">
    <property type="entry name" value="MFS_1"/>
    <property type="match status" value="1"/>
</dbReference>
<feature type="transmembrane region" description="Helical" evidence="7">
    <location>
        <begin position="283"/>
        <end position="308"/>
    </location>
</feature>
<evidence type="ECO:0000256" key="3">
    <source>
        <dbReference type="ARBA" id="ARBA00022475"/>
    </source>
</evidence>
<accession>A0ABW1CZ94</accession>
<dbReference type="Proteomes" id="UP001596058">
    <property type="component" value="Unassembled WGS sequence"/>
</dbReference>
<dbReference type="InterPro" id="IPR004638">
    <property type="entry name" value="EmrB-like"/>
</dbReference>
<dbReference type="PANTHER" id="PTHR42718:SF39">
    <property type="entry name" value="ACTINORHODIN TRANSPORTER-RELATED"/>
    <property type="match status" value="1"/>
</dbReference>
<feature type="transmembrane region" description="Helical" evidence="7">
    <location>
        <begin position="120"/>
        <end position="138"/>
    </location>
</feature>
<dbReference type="Gene3D" id="1.20.1250.20">
    <property type="entry name" value="MFS general substrate transporter like domains"/>
    <property type="match status" value="1"/>
</dbReference>
<dbReference type="Gene3D" id="1.20.1720.10">
    <property type="entry name" value="Multidrug resistance protein D"/>
    <property type="match status" value="1"/>
</dbReference>
<evidence type="ECO:0000256" key="4">
    <source>
        <dbReference type="ARBA" id="ARBA00022692"/>
    </source>
</evidence>
<dbReference type="EMBL" id="JBHSPA010000061">
    <property type="protein sequence ID" value="MFC5831129.1"/>
    <property type="molecule type" value="Genomic_DNA"/>
</dbReference>
<evidence type="ECO:0000313" key="9">
    <source>
        <dbReference type="EMBL" id="MFC5831129.1"/>
    </source>
</evidence>
<feature type="transmembrane region" description="Helical" evidence="7">
    <location>
        <begin position="150"/>
        <end position="171"/>
    </location>
</feature>
<dbReference type="RefSeq" id="WP_379520608.1">
    <property type="nucleotide sequence ID" value="NZ_JBHSPA010000061.1"/>
</dbReference>
<feature type="transmembrane region" description="Helical" evidence="7">
    <location>
        <begin position="24"/>
        <end position="46"/>
    </location>
</feature>
<organism evidence="9 10">
    <name type="scientific">Nonomuraea insulae</name>
    <dbReference type="NCBI Taxonomy" id="1616787"/>
    <lineage>
        <taxon>Bacteria</taxon>
        <taxon>Bacillati</taxon>
        <taxon>Actinomycetota</taxon>
        <taxon>Actinomycetes</taxon>
        <taxon>Streptosporangiales</taxon>
        <taxon>Streptosporangiaceae</taxon>
        <taxon>Nonomuraea</taxon>
    </lineage>
</organism>
<keyword evidence="4 7" id="KW-0812">Transmembrane</keyword>
<feature type="transmembrane region" description="Helical" evidence="7">
    <location>
        <begin position="213"/>
        <end position="230"/>
    </location>
</feature>
<feature type="transmembrane region" description="Helical" evidence="7">
    <location>
        <begin position="242"/>
        <end position="262"/>
    </location>
</feature>
<feature type="transmembrane region" description="Helical" evidence="7">
    <location>
        <begin position="415"/>
        <end position="440"/>
    </location>
</feature>
<evidence type="ECO:0000259" key="8">
    <source>
        <dbReference type="PROSITE" id="PS50850"/>
    </source>
</evidence>
<keyword evidence="2" id="KW-0813">Transport</keyword>
<reference evidence="10" key="1">
    <citation type="journal article" date="2019" name="Int. J. Syst. Evol. Microbiol.">
        <title>The Global Catalogue of Microorganisms (GCM) 10K type strain sequencing project: providing services to taxonomists for standard genome sequencing and annotation.</title>
        <authorList>
            <consortium name="The Broad Institute Genomics Platform"/>
            <consortium name="The Broad Institute Genome Sequencing Center for Infectious Disease"/>
            <person name="Wu L."/>
            <person name="Ma J."/>
        </authorList>
    </citation>
    <scope>NUCLEOTIDE SEQUENCE [LARGE SCALE GENOMIC DNA]</scope>
    <source>
        <strain evidence="10">CCUG 53903</strain>
    </source>
</reference>
<dbReference type="PROSITE" id="PS50850">
    <property type="entry name" value="MFS"/>
    <property type="match status" value="1"/>
</dbReference>
<proteinExistence type="predicted"/>
<feature type="transmembrane region" description="Helical" evidence="7">
    <location>
        <begin position="532"/>
        <end position="551"/>
    </location>
</feature>
<dbReference type="PRINTS" id="PR01036">
    <property type="entry name" value="TCRTETB"/>
</dbReference>
<dbReference type="NCBIfam" id="TIGR00711">
    <property type="entry name" value="efflux_EmrB"/>
    <property type="match status" value="1"/>
</dbReference>
<dbReference type="SUPFAM" id="SSF103473">
    <property type="entry name" value="MFS general substrate transporter"/>
    <property type="match status" value="1"/>
</dbReference>
<evidence type="ECO:0000256" key="6">
    <source>
        <dbReference type="ARBA" id="ARBA00023136"/>
    </source>
</evidence>
<evidence type="ECO:0000313" key="10">
    <source>
        <dbReference type="Proteomes" id="UP001596058"/>
    </source>
</evidence>
<gene>
    <name evidence="9" type="ORF">ACFPZ3_45365</name>
</gene>
<evidence type="ECO:0000256" key="7">
    <source>
        <dbReference type="SAM" id="Phobius"/>
    </source>
</evidence>
<feature type="transmembrane region" description="Helical" evidence="7">
    <location>
        <begin position="58"/>
        <end position="78"/>
    </location>
</feature>
<name>A0ABW1CZ94_9ACTN</name>
<keyword evidence="3" id="KW-1003">Cell membrane</keyword>
<sequence length="574" mass="60154">MSSTPHAAQPPDSEPGSHARRWPALFVVLLAAFMDLADNTIVTVALPEIQRDLKATNADLQWVAAGYALAFAIMLITGGRIGDVFGRKKTFIAGIVGFTVASALAGAAQNPETLIGSRTLQGAMAAVMIPQVLTYIQVSFTSKERPKALGLYGMILALAGVSGPLLGGILINADVFGWGWRTIFLVNIPIGVIAVIGTAVLMPESRAEHARRLDLGGVLLVTLALFAVFYPLVQGRDLDWPVWTYLTMAASVPLLVLFVLYERHKSRKDDSPLIDLGLFRERGVVPGLFVALIFFAGGSFFFILTLHIQIALGYTPLRAGLTFLPFAFGVIIGSGAATQLAPRVGRMVVSIGSLAMGGAVGGMIYTLTRTGGDLSPWHLVPSMVVAGIGLACVSATIVNITLARVSSRHAGSASGVVNTTVQLSAAVGIAVIGAIFFGLLSTNSASAAREGTAGLGRALASAGVSQTDAEQAVGSVNDCFRDRMSSDDASTNPASCGQLFSRLELSTPQASDQVLEAVRRATIADFLRSSEQSLWCVVGLLGLSFLASFLLPVGPVKTGKPENGSNQETRITIS</sequence>
<keyword evidence="10" id="KW-1185">Reference proteome</keyword>
<feature type="transmembrane region" description="Helical" evidence="7">
    <location>
        <begin position="320"/>
        <end position="341"/>
    </location>
</feature>
<evidence type="ECO:0000256" key="5">
    <source>
        <dbReference type="ARBA" id="ARBA00022989"/>
    </source>
</evidence>